<dbReference type="EMBL" id="NEXX01000001">
    <property type="protein sequence ID" value="OUY08773.1"/>
    <property type="molecule type" value="Genomic_DNA"/>
</dbReference>
<sequence>MKFRYLIFLALYIQNVQADYLDEALSDLRSGKAPSYTPYQPKYTNTYQNNSIESLATNIGSSRGPTHGSTNCYYETATGFRFSFIINNTTCPRSVYINDKGQIRY</sequence>
<evidence type="ECO:0000313" key="2">
    <source>
        <dbReference type="Proteomes" id="UP000196536"/>
    </source>
</evidence>
<evidence type="ECO:0000313" key="1">
    <source>
        <dbReference type="EMBL" id="OUY08773.1"/>
    </source>
</evidence>
<proteinExistence type="predicted"/>
<gene>
    <name evidence="1" type="ORF">CAP51_03930</name>
</gene>
<protein>
    <submittedName>
        <fullName evidence="1">Uncharacterized protein</fullName>
    </submittedName>
</protein>
<organism evidence="1 2">
    <name type="scientific">Acinetobacter populi</name>
    <dbReference type="NCBI Taxonomy" id="1582270"/>
    <lineage>
        <taxon>Bacteria</taxon>
        <taxon>Pseudomonadati</taxon>
        <taxon>Pseudomonadota</taxon>
        <taxon>Gammaproteobacteria</taxon>
        <taxon>Moraxellales</taxon>
        <taxon>Moraxellaceae</taxon>
        <taxon>Acinetobacter</taxon>
    </lineage>
</organism>
<reference evidence="1 2" key="1">
    <citation type="submission" date="2017-05" db="EMBL/GenBank/DDBJ databases">
        <title>Acinetobacter populi ANC 5415 (= PBJ7), whole genome shotgun sequencing project.</title>
        <authorList>
            <person name="Nemec A."/>
            <person name="Radolfova-Krizova L."/>
        </authorList>
    </citation>
    <scope>NUCLEOTIDE SEQUENCE [LARGE SCALE GENOMIC DNA]</scope>
    <source>
        <strain evidence="1 2">PBJ7</strain>
    </source>
</reference>
<dbReference type="AlphaFoldDB" id="A0A1Z9Z2R9"/>
<comment type="caution">
    <text evidence="1">The sequence shown here is derived from an EMBL/GenBank/DDBJ whole genome shotgun (WGS) entry which is preliminary data.</text>
</comment>
<keyword evidence="2" id="KW-1185">Reference proteome</keyword>
<name>A0A1Z9Z2R9_9GAMM</name>
<accession>A0A1Z9Z2R9</accession>
<dbReference type="Proteomes" id="UP000196536">
    <property type="component" value="Unassembled WGS sequence"/>
</dbReference>